<proteinExistence type="predicted"/>
<dbReference type="Gene3D" id="3.40.50.11350">
    <property type="match status" value="1"/>
</dbReference>
<keyword evidence="1" id="KW-0328">Glycosyltransferase</keyword>
<sequence length="295" mass="33460">MSFSIDVAAIQRMALVKVDGGLGSQMWQYALSLAVGKGSSFTVKHDLSWFRHYAKDIRGVENRFFILNSVFTNINLRLPSENERLFFHIALNRYPDSICNFDPDILALKQPTYLGGYYVNAQYVTSAEKEIREAYVFAPAVEESNLDMLQAIHAAPMSVAVHVRRGDYIGSMHEVLTPRYFERAFKILAAALQPKPTFFVFSNGMEWAKKAFAGLPYDFVYVDANDNDNVAGDLFLMTQCKHFIISNSSLSWWGAWLSQRAENKTVIMPSKWRGGKSPIPGECMRVEGWHMCPVE</sequence>
<keyword evidence="2 3" id="KW-0808">Transferase</keyword>
<dbReference type="GO" id="GO:0005975">
    <property type="term" value="P:carbohydrate metabolic process"/>
    <property type="evidence" value="ECO:0007669"/>
    <property type="project" value="InterPro"/>
</dbReference>
<evidence type="ECO:0000256" key="2">
    <source>
        <dbReference type="ARBA" id="ARBA00022679"/>
    </source>
</evidence>
<dbReference type="GO" id="GO:0016020">
    <property type="term" value="C:membrane"/>
    <property type="evidence" value="ECO:0007669"/>
    <property type="project" value="InterPro"/>
</dbReference>
<dbReference type="PANTHER" id="PTHR11927">
    <property type="entry name" value="GALACTOSIDE 2-L-FUCOSYLTRANSFERASE"/>
    <property type="match status" value="1"/>
</dbReference>
<accession>A0A212JL39</accession>
<evidence type="ECO:0000313" key="3">
    <source>
        <dbReference type="EMBL" id="SBW00163.1"/>
    </source>
</evidence>
<dbReference type="EMBL" id="FLUP01000001">
    <property type="protein sequence ID" value="SBW00163.1"/>
    <property type="molecule type" value="Genomic_DNA"/>
</dbReference>
<dbReference type="GO" id="GO:0008107">
    <property type="term" value="F:galactoside 2-alpha-L-fucosyltransferase activity"/>
    <property type="evidence" value="ECO:0007669"/>
    <property type="project" value="InterPro"/>
</dbReference>
<reference evidence="3" key="1">
    <citation type="submission" date="2016-04" db="EMBL/GenBank/DDBJ databases">
        <authorList>
            <person name="Evans L.H."/>
            <person name="Alamgir A."/>
            <person name="Owens N."/>
            <person name="Weber N.D."/>
            <person name="Virtaneva K."/>
            <person name="Barbian K."/>
            <person name="Babar A."/>
            <person name="Rosenke K."/>
        </authorList>
    </citation>
    <scope>NUCLEOTIDE SEQUENCE</scope>
    <source>
        <strain evidence="3">92-2</strain>
    </source>
</reference>
<dbReference type="InterPro" id="IPR002516">
    <property type="entry name" value="Glyco_trans_11"/>
</dbReference>
<gene>
    <name evidence="3" type="ORF">KM92DES2_11321</name>
</gene>
<evidence type="ECO:0000256" key="1">
    <source>
        <dbReference type="ARBA" id="ARBA00022676"/>
    </source>
</evidence>
<dbReference type="PANTHER" id="PTHR11927:SF9">
    <property type="entry name" value="L-FUCOSYLTRANSFERASE"/>
    <property type="match status" value="1"/>
</dbReference>
<dbReference type="AlphaFoldDB" id="A0A212JL39"/>
<dbReference type="CDD" id="cd11301">
    <property type="entry name" value="Fut1_Fut2_like"/>
    <property type="match status" value="1"/>
</dbReference>
<dbReference type="RefSeq" id="WP_227118978.1">
    <property type="nucleotide sequence ID" value="NZ_LT598928.1"/>
</dbReference>
<dbReference type="Pfam" id="PF01531">
    <property type="entry name" value="Glyco_transf_11"/>
    <property type="match status" value="1"/>
</dbReference>
<name>A0A212JL39_9BACT</name>
<protein>
    <submittedName>
        <fullName evidence="3">Putative Glycosyl transferase family protein</fullName>
    </submittedName>
</protein>
<organism evidence="3">
    <name type="scientific">uncultured Desulfovibrio sp</name>
    <dbReference type="NCBI Taxonomy" id="167968"/>
    <lineage>
        <taxon>Bacteria</taxon>
        <taxon>Pseudomonadati</taxon>
        <taxon>Thermodesulfobacteriota</taxon>
        <taxon>Desulfovibrionia</taxon>
        <taxon>Desulfovibrionales</taxon>
        <taxon>Desulfovibrionaceae</taxon>
        <taxon>Desulfovibrio</taxon>
        <taxon>environmental samples</taxon>
    </lineage>
</organism>